<keyword evidence="3 10" id="KW-1133">Transmembrane helix</keyword>
<comment type="caution">
    <text evidence="12">The sequence shown here is derived from an EMBL/GenBank/DDBJ whole genome shotgun (WGS) entry which is preliminary data.</text>
</comment>
<protein>
    <recommendedName>
        <fullName evidence="11">G-protein coupled receptors family 1 profile domain-containing protein</fullName>
    </recommendedName>
</protein>
<keyword evidence="14" id="KW-1185">Reference proteome</keyword>
<feature type="domain" description="G-protein coupled receptors family 1 profile" evidence="11">
    <location>
        <begin position="33"/>
        <end position="327"/>
    </location>
</feature>
<evidence type="ECO:0000256" key="6">
    <source>
        <dbReference type="ARBA" id="ARBA00023170"/>
    </source>
</evidence>
<dbReference type="PANTHER" id="PTHR24243:SF230">
    <property type="entry name" value="G-PROTEIN COUPLED RECEPTORS FAMILY 1 PROFILE DOMAIN-CONTAINING PROTEIN"/>
    <property type="match status" value="1"/>
</dbReference>
<evidence type="ECO:0000256" key="1">
    <source>
        <dbReference type="ARBA" id="ARBA00004141"/>
    </source>
</evidence>
<dbReference type="Pfam" id="PF00001">
    <property type="entry name" value="7tm_1"/>
    <property type="match status" value="1"/>
</dbReference>
<evidence type="ECO:0000313" key="12">
    <source>
        <dbReference type="EMBL" id="CAF0721021.1"/>
    </source>
</evidence>
<keyword evidence="5 10" id="KW-0472">Membrane</keyword>
<proteinExistence type="inferred from homology"/>
<feature type="transmembrane region" description="Helical" evidence="10">
    <location>
        <begin position="268"/>
        <end position="288"/>
    </location>
</feature>
<name>A0A813MFM7_ADIRI</name>
<reference evidence="12" key="1">
    <citation type="submission" date="2021-02" db="EMBL/GenBank/DDBJ databases">
        <authorList>
            <person name="Nowell W R."/>
        </authorList>
    </citation>
    <scope>NUCLEOTIDE SEQUENCE</scope>
</reference>
<comment type="subcellular location">
    <subcellularLocation>
        <location evidence="1">Membrane</location>
        <topology evidence="1">Multi-pass membrane protein</topology>
    </subcellularLocation>
</comment>
<feature type="compositionally biased region" description="Polar residues" evidence="9">
    <location>
        <begin position="416"/>
        <end position="435"/>
    </location>
</feature>
<evidence type="ECO:0000256" key="8">
    <source>
        <dbReference type="RuleBase" id="RU000688"/>
    </source>
</evidence>
<dbReference type="EMBL" id="CAJNOR010000073">
    <property type="protein sequence ID" value="CAF0785226.1"/>
    <property type="molecule type" value="Genomic_DNA"/>
</dbReference>
<feature type="region of interest" description="Disordered" evidence="9">
    <location>
        <begin position="416"/>
        <end position="438"/>
    </location>
</feature>
<dbReference type="Gene3D" id="1.20.1070.10">
    <property type="entry name" value="Rhodopsin 7-helix transmembrane proteins"/>
    <property type="match status" value="1"/>
</dbReference>
<dbReference type="EMBL" id="CAJNOJ010000001">
    <property type="protein sequence ID" value="CAF0721021.1"/>
    <property type="molecule type" value="Genomic_DNA"/>
</dbReference>
<feature type="transmembrane region" description="Helical" evidence="10">
    <location>
        <begin position="96"/>
        <end position="114"/>
    </location>
</feature>
<dbReference type="PRINTS" id="PR00237">
    <property type="entry name" value="GPCRRHODOPSN"/>
</dbReference>
<keyword evidence="7 8" id="KW-0807">Transducer</keyword>
<dbReference type="GO" id="GO:0005886">
    <property type="term" value="C:plasma membrane"/>
    <property type="evidence" value="ECO:0007669"/>
    <property type="project" value="TreeGrafter"/>
</dbReference>
<dbReference type="PROSITE" id="PS50262">
    <property type="entry name" value="G_PROTEIN_RECEP_F1_2"/>
    <property type="match status" value="1"/>
</dbReference>
<dbReference type="InterPro" id="IPR000276">
    <property type="entry name" value="GPCR_Rhodpsn"/>
</dbReference>
<dbReference type="SUPFAM" id="SSF81321">
    <property type="entry name" value="Family A G protein-coupled receptor-like"/>
    <property type="match status" value="1"/>
</dbReference>
<evidence type="ECO:0000313" key="15">
    <source>
        <dbReference type="Proteomes" id="UP000663852"/>
    </source>
</evidence>
<sequence>MSNETGSSSAILAFVHRVEIVALPILIIFGSICNIITFIVMRRRRMRVSSTCFYMATLAVTDTVVLWTGCLNQWFYMIQLQTLVVKSNLSCKLLPFLFVFFADASVWIIVCMSFERYFAVSRPLKASQMCTTRRAKWVLLAIFGVFVLIDGHYLITLELQMLNDEYPVCHPKIWARLFVEKIFVYIDALKYSAIPFCILVVLSILIIQRVFHAEGISAQLQNLNYLRNYRRYTLTTSPTFFSRSPSTLGINSAIQTNSSSNTRVGRRVTLMLLSVSIAFCIFSAPMSLMQIIQSVTKPGHYEIPLAIGKAVAELCQYINHSCSFFLYALTGRVFRREFIRLFFPTRFNGKNLHAPGGAVRMCPTGRGSLVPHQLHQSSRQGSLYSIDTHRHGSCRKPRRLTTFYLKQYNMNRNTNPSYTVKSPLLSETNGSSSPNRYHYKKQRDTFPEPIIENDGNSTSLYNLWNMIGRKKERRETDDGPLLVVKILKPSTSKPSSV</sequence>
<dbReference type="Proteomes" id="UP000663852">
    <property type="component" value="Unassembled WGS sequence"/>
</dbReference>
<evidence type="ECO:0000313" key="14">
    <source>
        <dbReference type="Proteomes" id="UP000663828"/>
    </source>
</evidence>
<evidence type="ECO:0000256" key="3">
    <source>
        <dbReference type="ARBA" id="ARBA00022989"/>
    </source>
</evidence>
<feature type="transmembrane region" description="Helical" evidence="10">
    <location>
        <begin position="20"/>
        <end position="41"/>
    </location>
</feature>
<dbReference type="Proteomes" id="UP000663828">
    <property type="component" value="Unassembled WGS sequence"/>
</dbReference>
<evidence type="ECO:0000256" key="9">
    <source>
        <dbReference type="SAM" id="MobiDB-lite"/>
    </source>
</evidence>
<dbReference type="CDD" id="cd14978">
    <property type="entry name" value="7tmA_FMRFamide_R-like"/>
    <property type="match status" value="1"/>
</dbReference>
<comment type="similarity">
    <text evidence="8">Belongs to the G-protein coupled receptor 1 family.</text>
</comment>
<dbReference type="InterPro" id="IPR017452">
    <property type="entry name" value="GPCR_Rhodpsn_7TM"/>
</dbReference>
<evidence type="ECO:0000256" key="2">
    <source>
        <dbReference type="ARBA" id="ARBA00022692"/>
    </source>
</evidence>
<dbReference type="AlphaFoldDB" id="A0A813MFM7"/>
<evidence type="ECO:0000256" key="4">
    <source>
        <dbReference type="ARBA" id="ARBA00023040"/>
    </source>
</evidence>
<organism evidence="12 15">
    <name type="scientific">Adineta ricciae</name>
    <name type="common">Rotifer</name>
    <dbReference type="NCBI Taxonomy" id="249248"/>
    <lineage>
        <taxon>Eukaryota</taxon>
        <taxon>Metazoa</taxon>
        <taxon>Spiralia</taxon>
        <taxon>Gnathifera</taxon>
        <taxon>Rotifera</taxon>
        <taxon>Eurotatoria</taxon>
        <taxon>Bdelloidea</taxon>
        <taxon>Adinetida</taxon>
        <taxon>Adinetidae</taxon>
        <taxon>Adineta</taxon>
    </lineage>
</organism>
<keyword evidence="4 8" id="KW-0297">G-protein coupled receptor</keyword>
<dbReference type="PANTHER" id="PTHR24243">
    <property type="entry name" value="G-PROTEIN COUPLED RECEPTOR"/>
    <property type="match status" value="1"/>
</dbReference>
<evidence type="ECO:0000259" key="11">
    <source>
        <dbReference type="PROSITE" id="PS50262"/>
    </source>
</evidence>
<feature type="transmembrane region" description="Helical" evidence="10">
    <location>
        <begin position="188"/>
        <end position="207"/>
    </location>
</feature>
<evidence type="ECO:0000313" key="13">
    <source>
        <dbReference type="EMBL" id="CAF0785226.1"/>
    </source>
</evidence>
<accession>A0A813MFM7</accession>
<feature type="transmembrane region" description="Helical" evidence="10">
    <location>
        <begin position="53"/>
        <end position="76"/>
    </location>
</feature>
<feature type="transmembrane region" description="Helical" evidence="10">
    <location>
        <begin position="135"/>
        <end position="155"/>
    </location>
</feature>
<keyword evidence="2 8" id="KW-0812">Transmembrane</keyword>
<gene>
    <name evidence="12" type="ORF">EDS130_LOCUS250</name>
    <name evidence="13" type="ORF">XAT740_LOCUS2190</name>
</gene>
<dbReference type="PROSITE" id="PS00237">
    <property type="entry name" value="G_PROTEIN_RECEP_F1_1"/>
    <property type="match status" value="1"/>
</dbReference>
<evidence type="ECO:0000256" key="7">
    <source>
        <dbReference type="ARBA" id="ARBA00023224"/>
    </source>
</evidence>
<evidence type="ECO:0000256" key="5">
    <source>
        <dbReference type="ARBA" id="ARBA00023136"/>
    </source>
</evidence>
<dbReference type="GO" id="GO:0004930">
    <property type="term" value="F:G protein-coupled receptor activity"/>
    <property type="evidence" value="ECO:0007669"/>
    <property type="project" value="UniProtKB-KW"/>
</dbReference>
<keyword evidence="6 8" id="KW-0675">Receptor</keyword>
<evidence type="ECO:0000256" key="10">
    <source>
        <dbReference type="SAM" id="Phobius"/>
    </source>
</evidence>
<dbReference type="OrthoDB" id="9990906at2759"/>